<dbReference type="Proteomes" id="UP000031449">
    <property type="component" value="Chromosome"/>
</dbReference>
<keyword evidence="1" id="KW-0812">Transmembrane</keyword>
<dbReference type="InterPro" id="IPR016174">
    <property type="entry name" value="Di-haem_cyt_TM"/>
</dbReference>
<dbReference type="SUPFAM" id="SSF81342">
    <property type="entry name" value="Transmembrane di-heme cytochromes"/>
    <property type="match status" value="1"/>
</dbReference>
<name>A0A0B5AHH6_9BACL</name>
<dbReference type="EMBL" id="CP009416">
    <property type="protein sequence ID" value="AJD89830.1"/>
    <property type="molecule type" value="Genomic_DNA"/>
</dbReference>
<feature type="transmembrane region" description="Helical" evidence="1">
    <location>
        <begin position="43"/>
        <end position="61"/>
    </location>
</feature>
<dbReference type="AlphaFoldDB" id="A0A0B5AHH6"/>
<accession>A0A0B5AHH6</accession>
<gene>
    <name evidence="2" type="ORF">JMA_05130</name>
</gene>
<keyword evidence="1" id="KW-1133">Transmembrane helix</keyword>
<evidence type="ECO:0000313" key="2">
    <source>
        <dbReference type="EMBL" id="AJD89830.1"/>
    </source>
</evidence>
<sequence>MKKYFIFIGSLILLLTAYQIGTGFWLTFTYEPGSGTRSIAENMPFVNSLIVLTSASLAFFLSQRVGRKTA</sequence>
<dbReference type="GO" id="GO:0016020">
    <property type="term" value="C:membrane"/>
    <property type="evidence" value="ECO:0007669"/>
    <property type="project" value="InterPro"/>
</dbReference>
<evidence type="ECO:0000256" key="1">
    <source>
        <dbReference type="SAM" id="Phobius"/>
    </source>
</evidence>
<dbReference type="BioCyc" id="JESP1508404:G14D9-9730-MONOMER"/>
<dbReference type="GO" id="GO:0022904">
    <property type="term" value="P:respiratory electron transport chain"/>
    <property type="evidence" value="ECO:0007669"/>
    <property type="project" value="InterPro"/>
</dbReference>
<dbReference type="HOGENOM" id="CLU_2752394_0_0_9"/>
<keyword evidence="1" id="KW-0472">Membrane</keyword>
<dbReference type="STRING" id="1508404.JMA_05130"/>
<keyword evidence="3" id="KW-1185">Reference proteome</keyword>
<dbReference type="KEGG" id="jeo:JMA_05130"/>
<proteinExistence type="predicted"/>
<protein>
    <submittedName>
        <fullName evidence="2">Uncharacterized protein</fullName>
    </submittedName>
</protein>
<dbReference type="OrthoDB" id="2454526at2"/>
<evidence type="ECO:0000313" key="3">
    <source>
        <dbReference type="Proteomes" id="UP000031449"/>
    </source>
</evidence>
<organism evidence="2 3">
    <name type="scientific">Jeotgalibacillus malaysiensis</name>
    <dbReference type="NCBI Taxonomy" id="1508404"/>
    <lineage>
        <taxon>Bacteria</taxon>
        <taxon>Bacillati</taxon>
        <taxon>Bacillota</taxon>
        <taxon>Bacilli</taxon>
        <taxon>Bacillales</taxon>
        <taxon>Caryophanaceae</taxon>
        <taxon>Jeotgalibacillus</taxon>
    </lineage>
</organism>
<reference evidence="2 3" key="1">
    <citation type="submission" date="2014-08" db="EMBL/GenBank/DDBJ databases">
        <title>Complete genome of a marine bacteria Jeotgalibacillus malaysiensis.</title>
        <authorList>
            <person name="Yaakop A.S."/>
            <person name="Chan K.-G."/>
            <person name="Goh K.M."/>
        </authorList>
    </citation>
    <scope>NUCLEOTIDE SEQUENCE [LARGE SCALE GENOMIC DNA]</scope>
    <source>
        <strain evidence="2 3">D5</strain>
    </source>
</reference>